<reference evidence="2" key="1">
    <citation type="journal article" date="2019" name="Int. J. Syst. Evol. Microbiol.">
        <title>The Global Catalogue of Microorganisms (GCM) 10K type strain sequencing project: providing services to taxonomists for standard genome sequencing and annotation.</title>
        <authorList>
            <consortium name="The Broad Institute Genomics Platform"/>
            <consortium name="The Broad Institute Genome Sequencing Center for Infectious Disease"/>
            <person name="Wu L."/>
            <person name="Ma J."/>
        </authorList>
    </citation>
    <scope>NUCLEOTIDE SEQUENCE [LARGE SCALE GENOMIC DNA]</scope>
    <source>
        <strain evidence="2">NBRC 102520</strain>
    </source>
</reference>
<evidence type="ECO:0000313" key="1">
    <source>
        <dbReference type="EMBL" id="GLR83471.1"/>
    </source>
</evidence>
<comment type="caution">
    <text evidence="1">The sequence shown here is derived from an EMBL/GenBank/DDBJ whole genome shotgun (WGS) entry which is preliminary data.</text>
</comment>
<keyword evidence="2" id="KW-1185">Reference proteome</keyword>
<dbReference type="Proteomes" id="UP001156905">
    <property type="component" value="Unassembled WGS sequence"/>
</dbReference>
<sequence length="327" mass="35412">MRRREFIALLGGAVAWPRAAHAQLARHIPRLCFLTFDPDASRSTRFGPFFEGLRDLGYVDGQTISVDYLSADGKGERFPSLAAECLRLRADIIAASTTPATQAAKKITRTIPIVMIALGDPVETGLVDSLAQPGGNVTGMSMMASEVAAKRLELLKEAVPEISRMLVLSYLADPIAPLQVKALEKAAHSLGVTLQIQDVRTADDLTAAFDAGARERAEGLLTTAESIFVAQRARVSELAARYRLPAMYPYTIQVADAGGLMAYDIDYADLERRAATYVDKILKGAKPSDLPVQQPTKFALVINLKTAKALGLTIPDSFLRRADQVIE</sequence>
<dbReference type="RefSeq" id="WP_284260193.1">
    <property type="nucleotide sequence ID" value="NZ_BSOW01000001.1"/>
</dbReference>
<gene>
    <name evidence="1" type="ORF">GCM10007857_01810</name>
</gene>
<proteinExistence type="predicted"/>
<dbReference type="Gene3D" id="3.40.50.2300">
    <property type="match status" value="2"/>
</dbReference>
<dbReference type="InterPro" id="IPR007487">
    <property type="entry name" value="ABC_transpt-TYRBP-like"/>
</dbReference>
<dbReference type="PANTHER" id="PTHR35271">
    <property type="entry name" value="ABC TRANSPORTER, SUBSTRATE-BINDING LIPOPROTEIN-RELATED"/>
    <property type="match status" value="1"/>
</dbReference>
<evidence type="ECO:0000313" key="2">
    <source>
        <dbReference type="Proteomes" id="UP001156905"/>
    </source>
</evidence>
<dbReference type="Pfam" id="PF04392">
    <property type="entry name" value="ABC_sub_bind"/>
    <property type="match status" value="1"/>
</dbReference>
<name>A0ABQ6APJ9_9BRAD</name>
<organism evidence="1 2">
    <name type="scientific">Bradyrhizobium iriomotense</name>
    <dbReference type="NCBI Taxonomy" id="441950"/>
    <lineage>
        <taxon>Bacteria</taxon>
        <taxon>Pseudomonadati</taxon>
        <taxon>Pseudomonadota</taxon>
        <taxon>Alphaproteobacteria</taxon>
        <taxon>Hyphomicrobiales</taxon>
        <taxon>Nitrobacteraceae</taxon>
        <taxon>Bradyrhizobium</taxon>
    </lineage>
</organism>
<accession>A0ABQ6APJ9</accession>
<dbReference type="PANTHER" id="PTHR35271:SF1">
    <property type="entry name" value="ABC TRANSPORTER, SUBSTRATE-BINDING LIPOPROTEIN"/>
    <property type="match status" value="1"/>
</dbReference>
<dbReference type="CDD" id="cd06325">
    <property type="entry name" value="PBP1_ABC_unchar_transporter"/>
    <property type="match status" value="1"/>
</dbReference>
<protein>
    <submittedName>
        <fullName evidence="1">ABC transporter substrate-binding protein</fullName>
    </submittedName>
</protein>
<dbReference type="EMBL" id="BSOW01000001">
    <property type="protein sequence ID" value="GLR83471.1"/>
    <property type="molecule type" value="Genomic_DNA"/>
</dbReference>